<reference evidence="1 2" key="1">
    <citation type="submission" date="2018-08" db="EMBL/GenBank/DDBJ databases">
        <title>A genome reference for cultivated species of the human gut microbiota.</title>
        <authorList>
            <person name="Zou Y."/>
            <person name="Xue W."/>
            <person name="Luo G."/>
        </authorList>
    </citation>
    <scope>NUCLEOTIDE SEQUENCE [LARGE SCALE GENOMIC DNA]</scope>
    <source>
        <strain evidence="1 2">OM03-2</strain>
    </source>
</reference>
<sequence length="88" mass="10452">MFEKIMNYIKDFLENTPEDIYDFSCELEGILIIHYDEMYKEQPRATRILNEETPDICASAEPGMKPEEIEKFKRELEIEYNKALKAVV</sequence>
<dbReference type="Proteomes" id="UP000260841">
    <property type="component" value="Unassembled WGS sequence"/>
</dbReference>
<dbReference type="RefSeq" id="WP_117606840.1">
    <property type="nucleotide sequence ID" value="NZ_QRWS01000019.1"/>
</dbReference>
<dbReference type="EMBL" id="QSVB01000014">
    <property type="protein sequence ID" value="RGN89355.1"/>
    <property type="molecule type" value="Genomic_DNA"/>
</dbReference>
<comment type="caution">
    <text evidence="1">The sequence shown here is derived from an EMBL/GenBank/DDBJ whole genome shotgun (WGS) entry which is preliminary data.</text>
</comment>
<accession>A0A3E5EK60</accession>
<evidence type="ECO:0000313" key="2">
    <source>
        <dbReference type="Proteomes" id="UP000260841"/>
    </source>
</evidence>
<name>A0A3E5EK60_9FIRM</name>
<dbReference type="AlphaFoldDB" id="A0A3E5EK60"/>
<organism evidence="1 2">
    <name type="scientific">Dorea formicigenerans</name>
    <dbReference type="NCBI Taxonomy" id="39486"/>
    <lineage>
        <taxon>Bacteria</taxon>
        <taxon>Bacillati</taxon>
        <taxon>Bacillota</taxon>
        <taxon>Clostridia</taxon>
        <taxon>Lachnospirales</taxon>
        <taxon>Lachnospiraceae</taxon>
        <taxon>Dorea</taxon>
    </lineage>
</organism>
<proteinExistence type="predicted"/>
<protein>
    <submittedName>
        <fullName evidence="1">Uncharacterized protein</fullName>
    </submittedName>
</protein>
<gene>
    <name evidence="1" type="ORF">DXB36_12205</name>
</gene>
<evidence type="ECO:0000313" key="1">
    <source>
        <dbReference type="EMBL" id="RGN89355.1"/>
    </source>
</evidence>